<proteinExistence type="predicted"/>
<feature type="compositionally biased region" description="Low complexity" evidence="1">
    <location>
        <begin position="7"/>
        <end position="34"/>
    </location>
</feature>
<sequence length="98" mass="9490">MAAGTRPAGAANPEAETAGAAAPTPRRQGAAAGCEAARGGARGFPASRGAALGRLRSGARVKGRGVARAPLALLVGAGCCSNVHRRPRGASFNVCGAL</sequence>
<protein>
    <submittedName>
        <fullName evidence="2">Uncharacterized protein</fullName>
    </submittedName>
</protein>
<gene>
    <name evidence="2" type="ORF">MRATA1EN1_LOCUS17188</name>
</gene>
<keyword evidence="3" id="KW-1185">Reference proteome</keyword>
<name>A0ABN8Z7U7_RANTA</name>
<evidence type="ECO:0000313" key="2">
    <source>
        <dbReference type="EMBL" id="CAI9168226.1"/>
    </source>
</evidence>
<evidence type="ECO:0000313" key="3">
    <source>
        <dbReference type="Proteomes" id="UP001176941"/>
    </source>
</evidence>
<evidence type="ECO:0000256" key="1">
    <source>
        <dbReference type="SAM" id="MobiDB-lite"/>
    </source>
</evidence>
<dbReference type="EMBL" id="OX459964">
    <property type="protein sequence ID" value="CAI9168226.1"/>
    <property type="molecule type" value="Genomic_DNA"/>
</dbReference>
<feature type="region of interest" description="Disordered" evidence="1">
    <location>
        <begin position="1"/>
        <end position="34"/>
    </location>
</feature>
<dbReference type="Proteomes" id="UP001176941">
    <property type="component" value="Chromosome 28"/>
</dbReference>
<accession>A0ABN8Z7U7</accession>
<organism evidence="2 3">
    <name type="scientific">Rangifer tarandus platyrhynchus</name>
    <name type="common">Svalbard reindeer</name>
    <dbReference type="NCBI Taxonomy" id="3082113"/>
    <lineage>
        <taxon>Eukaryota</taxon>
        <taxon>Metazoa</taxon>
        <taxon>Chordata</taxon>
        <taxon>Craniata</taxon>
        <taxon>Vertebrata</taxon>
        <taxon>Euteleostomi</taxon>
        <taxon>Mammalia</taxon>
        <taxon>Eutheria</taxon>
        <taxon>Laurasiatheria</taxon>
        <taxon>Artiodactyla</taxon>
        <taxon>Ruminantia</taxon>
        <taxon>Pecora</taxon>
        <taxon>Cervidae</taxon>
        <taxon>Odocoileinae</taxon>
        <taxon>Rangifer</taxon>
    </lineage>
</organism>
<reference evidence="2" key="1">
    <citation type="submission" date="2023-04" db="EMBL/GenBank/DDBJ databases">
        <authorList>
            <consortium name="ELIXIR-Norway"/>
        </authorList>
    </citation>
    <scope>NUCLEOTIDE SEQUENCE [LARGE SCALE GENOMIC DNA]</scope>
</reference>